<reference evidence="1 2" key="1">
    <citation type="submission" date="2015-08" db="EMBL/GenBank/DDBJ databases">
        <authorList>
            <person name="Babu N.S."/>
            <person name="Beckwith C.J."/>
            <person name="Beseler K.G."/>
            <person name="Brison A."/>
            <person name="Carone J.V."/>
            <person name="Caskin T.P."/>
            <person name="Diamond M."/>
            <person name="Durham M.E."/>
            <person name="Foxe J.M."/>
            <person name="Go M."/>
            <person name="Henderson B.A."/>
            <person name="Jones I.B."/>
            <person name="McGettigan J.A."/>
            <person name="Micheletti S.J."/>
            <person name="Nasrallah M.E."/>
            <person name="Ortiz D."/>
            <person name="Piller C.R."/>
            <person name="Privatt S.R."/>
            <person name="Schneider S.L."/>
            <person name="Sharp S."/>
            <person name="Smith T.C."/>
            <person name="Stanton J.D."/>
            <person name="Ullery H.E."/>
            <person name="Wilson R.J."/>
            <person name="Serrano M.G."/>
            <person name="Buck G."/>
            <person name="Lee V."/>
            <person name="Wang Y."/>
            <person name="Carvalho R."/>
            <person name="Voegtly L."/>
            <person name="Shi R."/>
            <person name="Duckworth R."/>
            <person name="Johnson A."/>
            <person name="Loviza R."/>
            <person name="Walstead R."/>
            <person name="Shah Z."/>
            <person name="Kiflezghi M."/>
            <person name="Wade K."/>
            <person name="Ball S.L."/>
            <person name="Bradley K.W."/>
            <person name="Asai D.J."/>
            <person name="Bowman C.A."/>
            <person name="Russell D.A."/>
            <person name="Pope W.H."/>
            <person name="Jacobs-Sera D."/>
            <person name="Hendrix R.W."/>
            <person name="Hatfull G.F."/>
        </authorList>
    </citation>
    <scope>NUCLEOTIDE SEQUENCE [LARGE SCALE GENOMIC DNA]</scope>
    <source>
        <strain evidence="1 2">DSM 27710</strain>
    </source>
</reference>
<sequence>MPAGRFVVPVVPFLALLAAFAIERLPWAPLRAGIVVVAVGSGLWATVDFARGNENTGRPHLELARTRAVLEEAWGPLPFVAAELANRAHLRDSSLTPAVQAALDGLVATVDRPIVLLSGQAGMVPFHVFQAHYGKVRFLDLYGLTDDALVRCLPERNLGRSIFGVGPSEGWLLAHPEVLERCGIAPPDVVYGVNTNAAKRDALRKAGYAIVYEQVGSLRSPYSFFSGAGNPHAYVAIREELVGRVQLPVSRVVFPLEFHPDRQAQSSRRR</sequence>
<evidence type="ECO:0000313" key="1">
    <source>
        <dbReference type="EMBL" id="AKU92105.1"/>
    </source>
</evidence>
<name>A0A0K1PF10_9BACT</name>
<dbReference type="EMBL" id="CP012332">
    <property type="protein sequence ID" value="AKU92105.1"/>
    <property type="molecule type" value="Genomic_DNA"/>
</dbReference>
<dbReference type="OrthoDB" id="5520342at2"/>
<dbReference type="KEGG" id="vin:AKJ08_2492"/>
<accession>A0A0K1PF10</accession>
<dbReference type="STRING" id="1391653.AKJ08_2492"/>
<keyword evidence="2" id="KW-1185">Reference proteome</keyword>
<evidence type="ECO:0000313" key="2">
    <source>
        <dbReference type="Proteomes" id="UP000055590"/>
    </source>
</evidence>
<protein>
    <submittedName>
        <fullName evidence="1">Uncharacterized protein</fullName>
    </submittedName>
</protein>
<dbReference type="AlphaFoldDB" id="A0A0K1PF10"/>
<dbReference type="Proteomes" id="UP000055590">
    <property type="component" value="Chromosome"/>
</dbReference>
<gene>
    <name evidence="1" type="ORF">AKJ08_2492</name>
</gene>
<organism evidence="1 2">
    <name type="scientific">Vulgatibacter incomptus</name>
    <dbReference type="NCBI Taxonomy" id="1391653"/>
    <lineage>
        <taxon>Bacteria</taxon>
        <taxon>Pseudomonadati</taxon>
        <taxon>Myxococcota</taxon>
        <taxon>Myxococcia</taxon>
        <taxon>Myxococcales</taxon>
        <taxon>Cystobacterineae</taxon>
        <taxon>Vulgatibacteraceae</taxon>
        <taxon>Vulgatibacter</taxon>
    </lineage>
</organism>
<dbReference type="RefSeq" id="WP_050726320.1">
    <property type="nucleotide sequence ID" value="NZ_CP012332.1"/>
</dbReference>
<proteinExistence type="predicted"/>